<gene>
    <name evidence="1" type="ORF">K3G42_003972</name>
</gene>
<proteinExistence type="predicted"/>
<accession>A0ACB8ECP9</accession>
<organism evidence="1 2">
    <name type="scientific">Sphaerodactylus townsendi</name>
    <dbReference type="NCBI Taxonomy" id="933632"/>
    <lineage>
        <taxon>Eukaryota</taxon>
        <taxon>Metazoa</taxon>
        <taxon>Chordata</taxon>
        <taxon>Craniata</taxon>
        <taxon>Vertebrata</taxon>
        <taxon>Euteleostomi</taxon>
        <taxon>Lepidosauria</taxon>
        <taxon>Squamata</taxon>
        <taxon>Bifurcata</taxon>
        <taxon>Gekkota</taxon>
        <taxon>Sphaerodactylidae</taxon>
        <taxon>Sphaerodactylus</taxon>
    </lineage>
</organism>
<name>A0ACB8ECP9_9SAUR</name>
<evidence type="ECO:0000313" key="1">
    <source>
        <dbReference type="EMBL" id="KAH7990185.1"/>
    </source>
</evidence>
<comment type="caution">
    <text evidence="1">The sequence shown here is derived from an EMBL/GenBank/DDBJ whole genome shotgun (WGS) entry which is preliminary data.</text>
</comment>
<keyword evidence="2" id="KW-1185">Reference proteome</keyword>
<dbReference type="EMBL" id="CM037629">
    <property type="protein sequence ID" value="KAH7990185.1"/>
    <property type="molecule type" value="Genomic_DNA"/>
</dbReference>
<evidence type="ECO:0000313" key="2">
    <source>
        <dbReference type="Proteomes" id="UP000827872"/>
    </source>
</evidence>
<reference evidence="1" key="1">
    <citation type="submission" date="2021-08" db="EMBL/GenBank/DDBJ databases">
        <title>The first chromosome-level gecko genome reveals the dynamic sex chromosomes of Neotropical dwarf geckos (Sphaerodactylidae: Sphaerodactylus).</title>
        <authorList>
            <person name="Pinto B.J."/>
            <person name="Keating S.E."/>
            <person name="Gamble T."/>
        </authorList>
    </citation>
    <scope>NUCLEOTIDE SEQUENCE</scope>
    <source>
        <strain evidence="1">TG3544</strain>
    </source>
</reference>
<dbReference type="Proteomes" id="UP000827872">
    <property type="component" value="Linkage Group LG16"/>
</dbReference>
<sequence>MPALSIFNLVPKCCCKISFLTKRTRVPLGTFLIRANAEFRLQALSTSMEGCVLLDCANANPPPPLKNLIPVTCVFERVLSKERATCTEAQQSSSFQGQTLLLSLCFGGDSMSDSHSRRRETAHAPTVFQPIKTYS</sequence>
<protein>
    <submittedName>
        <fullName evidence="1">Uncharacterized protein</fullName>
    </submittedName>
</protein>